<evidence type="ECO:0000256" key="10">
    <source>
        <dbReference type="RuleBase" id="RU003657"/>
    </source>
</evidence>
<evidence type="ECO:0000256" key="1">
    <source>
        <dbReference type="ARBA" id="ARBA00005091"/>
    </source>
</evidence>
<keyword evidence="9" id="KW-0963">Cytoplasm</keyword>
<organism evidence="11 12">
    <name type="scientific">Thermanaerovibrio velox DSM 12556</name>
    <dbReference type="NCBI Taxonomy" id="926567"/>
    <lineage>
        <taxon>Bacteria</taxon>
        <taxon>Thermotogati</taxon>
        <taxon>Synergistota</taxon>
        <taxon>Synergistia</taxon>
        <taxon>Synergistales</taxon>
        <taxon>Synergistaceae</taxon>
        <taxon>Thermanaerovibrio</taxon>
    </lineage>
</organism>
<dbReference type="InterPro" id="IPR006062">
    <property type="entry name" value="His_biosynth"/>
</dbReference>
<evidence type="ECO:0000256" key="3">
    <source>
        <dbReference type="ARBA" id="ARBA00011152"/>
    </source>
</evidence>
<evidence type="ECO:0000256" key="5">
    <source>
        <dbReference type="ARBA" id="ARBA00023102"/>
    </source>
</evidence>
<keyword evidence="12" id="KW-1185">Reference proteome</keyword>
<evidence type="ECO:0000313" key="12">
    <source>
        <dbReference type="Proteomes" id="UP000005730"/>
    </source>
</evidence>
<dbReference type="HAMAP" id="MF_01013">
    <property type="entry name" value="HisF"/>
    <property type="match status" value="1"/>
</dbReference>
<dbReference type="InterPro" id="IPR013785">
    <property type="entry name" value="Aldolase_TIM"/>
</dbReference>
<proteinExistence type="inferred from homology"/>
<dbReference type="STRING" id="926567.TheveDRAFT_1574"/>
<comment type="catalytic activity">
    <reaction evidence="8 9">
        <text>5-[(5-phospho-1-deoxy-D-ribulos-1-ylimino)methylamino]-1-(5-phospho-beta-D-ribosyl)imidazole-4-carboxamide + L-glutamine = D-erythro-1-(imidazol-4-yl)glycerol 3-phosphate + 5-amino-1-(5-phospho-beta-D-ribosyl)imidazole-4-carboxamide + L-glutamate + H(+)</text>
        <dbReference type="Rhea" id="RHEA:24793"/>
        <dbReference type="ChEBI" id="CHEBI:15378"/>
        <dbReference type="ChEBI" id="CHEBI:29985"/>
        <dbReference type="ChEBI" id="CHEBI:58278"/>
        <dbReference type="ChEBI" id="CHEBI:58359"/>
        <dbReference type="ChEBI" id="CHEBI:58475"/>
        <dbReference type="ChEBI" id="CHEBI:58525"/>
        <dbReference type="EC" id="4.3.2.10"/>
    </reaction>
</comment>
<keyword evidence="6 9" id="KW-0456">Lyase</keyword>
<name>H0UQ54_9BACT</name>
<dbReference type="GO" id="GO:0005737">
    <property type="term" value="C:cytoplasm"/>
    <property type="evidence" value="ECO:0007669"/>
    <property type="project" value="UniProtKB-SubCell"/>
</dbReference>
<dbReference type="eggNOG" id="COG0107">
    <property type="taxonomic scope" value="Bacteria"/>
</dbReference>
<dbReference type="GO" id="GO:0016829">
    <property type="term" value="F:lyase activity"/>
    <property type="evidence" value="ECO:0007669"/>
    <property type="project" value="UniProtKB-KW"/>
</dbReference>
<evidence type="ECO:0000256" key="2">
    <source>
        <dbReference type="ARBA" id="ARBA00009667"/>
    </source>
</evidence>
<dbReference type="GO" id="GO:0000107">
    <property type="term" value="F:imidazoleglycerol-phosphate synthase activity"/>
    <property type="evidence" value="ECO:0007669"/>
    <property type="project" value="UniProtKB-UniRule"/>
</dbReference>
<dbReference type="InterPro" id="IPR050064">
    <property type="entry name" value="IGPS_HisA/HisF"/>
</dbReference>
<dbReference type="PANTHER" id="PTHR21235">
    <property type="entry name" value="IMIDAZOLE GLYCEROL PHOSPHATE SYNTHASE SUBUNIT HISF/H IGP SYNTHASE SUBUNIT HISF/H"/>
    <property type="match status" value="1"/>
</dbReference>
<feature type="active site" evidence="9">
    <location>
        <position position="11"/>
    </location>
</feature>
<comment type="subcellular location">
    <subcellularLocation>
        <location evidence="9">Cytoplasm</location>
    </subcellularLocation>
</comment>
<dbReference type="RefSeq" id="WP_006584187.1">
    <property type="nucleotide sequence ID" value="NZ_CM001377.1"/>
</dbReference>
<dbReference type="OrthoDB" id="9781903at2"/>
<dbReference type="Proteomes" id="UP000005730">
    <property type="component" value="Chromosome"/>
</dbReference>
<sequence>MGMIRVIPCLDVKDQRVVKGVSFRGLREAGDPAEMGETYCLEGADELVYLDISASWESRRTRLDWVLNVARVMTIPFTVGGGISSEDEAVELVRLGADKVSINSAAVRDPNLIGRCALRLGSQAVVVAVDAKRGKDGRFRVFAKGGREDTGMDMAEWISRLEPLGAGEVLLTSIDKDGTRDGYDLEMIRSAREATGLPIIASGGAGRPEHFAAAAEAGADGLLAASVFHYRIIGIRELKGILKGLGVPVRV</sequence>
<dbReference type="NCBIfam" id="TIGR00735">
    <property type="entry name" value="hisF"/>
    <property type="match status" value="1"/>
</dbReference>
<keyword evidence="5 9" id="KW-0368">Histidine biosynthesis</keyword>
<comment type="pathway">
    <text evidence="1 9">Amino-acid biosynthesis; L-histidine biosynthesis; L-histidine from 5-phospho-alpha-D-ribose 1-diphosphate: step 5/9.</text>
</comment>
<dbReference type="CDD" id="cd04731">
    <property type="entry name" value="HisF"/>
    <property type="match status" value="1"/>
</dbReference>
<comment type="subunit">
    <text evidence="3 9">Heterodimer of HisH and HisF.</text>
</comment>
<feature type="active site" evidence="9">
    <location>
        <position position="130"/>
    </location>
</feature>
<evidence type="ECO:0000256" key="4">
    <source>
        <dbReference type="ARBA" id="ARBA00022605"/>
    </source>
</evidence>
<evidence type="ECO:0000256" key="6">
    <source>
        <dbReference type="ARBA" id="ARBA00023239"/>
    </source>
</evidence>
<dbReference type="PANTHER" id="PTHR21235:SF2">
    <property type="entry name" value="IMIDAZOLE GLYCEROL PHOSPHATE SYNTHASE HISHF"/>
    <property type="match status" value="1"/>
</dbReference>
<evidence type="ECO:0000256" key="8">
    <source>
        <dbReference type="ARBA" id="ARBA00047838"/>
    </source>
</evidence>
<dbReference type="InterPro" id="IPR004651">
    <property type="entry name" value="HisF"/>
</dbReference>
<dbReference type="InterPro" id="IPR011060">
    <property type="entry name" value="RibuloseP-bd_barrel"/>
</dbReference>
<dbReference type="SUPFAM" id="SSF51366">
    <property type="entry name" value="Ribulose-phoshate binding barrel"/>
    <property type="match status" value="1"/>
</dbReference>
<comment type="similarity">
    <text evidence="2 9 10">Belongs to the HisA/HisF family.</text>
</comment>
<comment type="function">
    <text evidence="7 9">IGPS catalyzes the conversion of PRFAR and glutamine to IGP, AICAR and glutamate. The HisF subunit catalyzes the cyclization activity that produces IGP and AICAR from PRFAR using the ammonia provided by the HisH subunit.</text>
</comment>
<dbReference type="UniPathway" id="UPA00031">
    <property type="reaction ID" value="UER00010"/>
</dbReference>
<dbReference type="GO" id="GO:0000105">
    <property type="term" value="P:L-histidine biosynthetic process"/>
    <property type="evidence" value="ECO:0007669"/>
    <property type="project" value="UniProtKB-UniRule"/>
</dbReference>
<reference evidence="11 12" key="1">
    <citation type="submission" date="2011-10" db="EMBL/GenBank/DDBJ databases">
        <title>The Noncontiguous Finished genome of Thermanaerovibrio velox DSM 12556.</title>
        <authorList>
            <consortium name="US DOE Joint Genome Institute (JGI-PGF)"/>
            <person name="Lucas S."/>
            <person name="Copeland A."/>
            <person name="Lapidus A."/>
            <person name="Glavina del Rio T."/>
            <person name="Dalin E."/>
            <person name="Tice H."/>
            <person name="Bruce D."/>
            <person name="Goodwin L."/>
            <person name="Pitluck S."/>
            <person name="Peters L."/>
            <person name="Mikhailova N."/>
            <person name="Teshima H."/>
            <person name="Kyrpides N."/>
            <person name="Mavromatis K."/>
            <person name="Ivanova N."/>
            <person name="Markowitz V."/>
            <person name="Cheng J.-F."/>
            <person name="Hugenholtz P."/>
            <person name="Woyke T."/>
            <person name="Wu D."/>
            <person name="Spring S."/>
            <person name="Brambilla E.-M."/>
            <person name="Klenk H.-P."/>
            <person name="Eisen J.A."/>
        </authorList>
    </citation>
    <scope>NUCLEOTIDE SEQUENCE [LARGE SCALE GENOMIC DNA]</scope>
    <source>
        <strain evidence="11 12">DSM 12556</strain>
    </source>
</reference>
<evidence type="ECO:0000313" key="11">
    <source>
        <dbReference type="EMBL" id="EHM10692.1"/>
    </source>
</evidence>
<dbReference type="HOGENOM" id="CLU_048577_4_0_0"/>
<evidence type="ECO:0000256" key="9">
    <source>
        <dbReference type="HAMAP-Rule" id="MF_01013"/>
    </source>
</evidence>
<keyword evidence="4 9" id="KW-0028">Amino-acid biosynthesis</keyword>
<dbReference type="Pfam" id="PF00977">
    <property type="entry name" value="His_biosynth"/>
    <property type="match status" value="1"/>
</dbReference>
<gene>
    <name evidence="9" type="primary">hisF</name>
    <name evidence="11" type="ORF">TheveDRAFT_1574</name>
</gene>
<protein>
    <recommendedName>
        <fullName evidence="9">Imidazole glycerol phosphate synthase subunit HisF</fullName>
        <ecNumber evidence="9">4.3.2.10</ecNumber>
    </recommendedName>
    <alternativeName>
        <fullName evidence="9">IGP synthase cyclase subunit</fullName>
    </alternativeName>
    <alternativeName>
        <fullName evidence="9">IGP synthase subunit HisF</fullName>
    </alternativeName>
    <alternativeName>
        <fullName evidence="9">ImGP synthase subunit HisF</fullName>
        <shortName evidence="9">IGPS subunit HisF</shortName>
    </alternativeName>
</protein>
<dbReference type="EMBL" id="CM001377">
    <property type="protein sequence ID" value="EHM10692.1"/>
    <property type="molecule type" value="Genomic_DNA"/>
</dbReference>
<dbReference type="AlphaFoldDB" id="H0UQ54"/>
<accession>H0UQ54</accession>
<dbReference type="Gene3D" id="3.20.20.70">
    <property type="entry name" value="Aldolase class I"/>
    <property type="match status" value="1"/>
</dbReference>
<evidence type="ECO:0000256" key="7">
    <source>
        <dbReference type="ARBA" id="ARBA00025475"/>
    </source>
</evidence>
<dbReference type="EC" id="4.3.2.10" evidence="9"/>